<dbReference type="InterPro" id="IPR021235">
    <property type="entry name" value="DUF2637"/>
</dbReference>
<protein>
    <submittedName>
        <fullName evidence="3">DUF2637 domain-containing protein</fullName>
    </submittedName>
</protein>
<dbReference type="AlphaFoldDB" id="A0A367F0A7"/>
<evidence type="ECO:0000256" key="1">
    <source>
        <dbReference type="SAM" id="MobiDB-lite"/>
    </source>
</evidence>
<feature type="transmembrane region" description="Helical" evidence="2">
    <location>
        <begin position="136"/>
        <end position="157"/>
    </location>
</feature>
<dbReference type="Proteomes" id="UP000253507">
    <property type="component" value="Unassembled WGS sequence"/>
</dbReference>
<organism evidence="3 4">
    <name type="scientific">Streptomyces reniochalinae</name>
    <dbReference type="NCBI Taxonomy" id="2250578"/>
    <lineage>
        <taxon>Bacteria</taxon>
        <taxon>Bacillati</taxon>
        <taxon>Actinomycetota</taxon>
        <taxon>Actinomycetes</taxon>
        <taxon>Kitasatosporales</taxon>
        <taxon>Streptomycetaceae</taxon>
        <taxon>Streptomyces</taxon>
    </lineage>
</organism>
<dbReference type="RefSeq" id="WP_114014289.1">
    <property type="nucleotide sequence ID" value="NZ_QOIM01000023.1"/>
</dbReference>
<dbReference type="EMBL" id="QOIM01000023">
    <property type="protein sequence ID" value="RCG23322.1"/>
    <property type="molecule type" value="Genomic_DNA"/>
</dbReference>
<sequence length="281" mass="30581">MTETSHTYASYAPREPDAGLPGPRKPPFVDVNAAYGEGTSAFMHDAYPRAGAATGLTDTGTLGLTRFSSPHPERDEYREQAEHTDLETELARFLNTVEQHSLADTEAALTRARHRKDGPLERVKQQHRSDLTWRRALSAFSITLTAMIVLLVSFLGAKASYPSLYSLAQESAPPGVAHAWPLLIYAPWVAATLSILRTRAYRRRTVHSWLVVLFFAAVASLLCVADAPATPAGIAVAGLPPITALLCFHQLVRQLDLPPVPAAPSRHARPPKGTNRHRSAG</sequence>
<feature type="region of interest" description="Disordered" evidence="1">
    <location>
        <begin position="261"/>
        <end position="281"/>
    </location>
</feature>
<proteinExistence type="predicted"/>
<feature type="transmembrane region" description="Helical" evidence="2">
    <location>
        <begin position="208"/>
        <end position="227"/>
    </location>
</feature>
<keyword evidence="4" id="KW-1185">Reference proteome</keyword>
<accession>A0A367F0A7</accession>
<feature type="compositionally biased region" description="Basic residues" evidence="1">
    <location>
        <begin position="266"/>
        <end position="281"/>
    </location>
</feature>
<comment type="caution">
    <text evidence="3">The sequence shown here is derived from an EMBL/GenBank/DDBJ whole genome shotgun (WGS) entry which is preliminary data.</text>
</comment>
<gene>
    <name evidence="3" type="ORF">DQ392_05270</name>
</gene>
<keyword evidence="2" id="KW-1133">Transmembrane helix</keyword>
<reference evidence="3 4" key="1">
    <citation type="submission" date="2018-06" db="EMBL/GenBank/DDBJ databases">
        <title>Streptomyces reniochalinae sp. nov. and Streptomyces diacarnus sp. nov. from marine sponges.</title>
        <authorList>
            <person name="Li L."/>
        </authorList>
    </citation>
    <scope>NUCLEOTIDE SEQUENCE [LARGE SCALE GENOMIC DNA]</scope>
    <source>
        <strain evidence="3 4">LHW50302</strain>
    </source>
</reference>
<feature type="region of interest" description="Disordered" evidence="1">
    <location>
        <begin position="1"/>
        <end position="25"/>
    </location>
</feature>
<dbReference type="Pfam" id="PF10935">
    <property type="entry name" value="DUF2637"/>
    <property type="match status" value="1"/>
</dbReference>
<evidence type="ECO:0000313" key="4">
    <source>
        <dbReference type="Proteomes" id="UP000253507"/>
    </source>
</evidence>
<name>A0A367F0A7_9ACTN</name>
<evidence type="ECO:0000256" key="2">
    <source>
        <dbReference type="SAM" id="Phobius"/>
    </source>
</evidence>
<keyword evidence="2" id="KW-0472">Membrane</keyword>
<evidence type="ECO:0000313" key="3">
    <source>
        <dbReference type="EMBL" id="RCG23322.1"/>
    </source>
</evidence>
<feature type="transmembrane region" description="Helical" evidence="2">
    <location>
        <begin position="177"/>
        <end position="196"/>
    </location>
</feature>
<dbReference type="OrthoDB" id="3855580at2"/>
<keyword evidence="2" id="KW-0812">Transmembrane</keyword>